<sequence length="368" mass="40043">MRVIIAGGGIVGLTAGIAFKAIGWDVLVCEQAPEIRAAGAAIGLWRNALDVFSEVGVGDAIHEFGMPIETWFYDAAGARFRAPGFELADHEFLLVPRPELNRLLAAAVGLENIRVDTRVAAFEERADHVAVSLSDGTLEHADLLLGADGAYSAVRAQLVPGYAAREHIGHHVWRGMLAAGDEPAEGSVLTVGHRRTRGGYTRTYGDQVVWMVNQFDSATPVGTKKEEALLRAANLNDNGWSDPLVKLIERTPEAQILHNPIMFVPALPRWTSARVALIGDAAHALSPHISAGGTLGVEDVRVLIQALRKHDALAAALPAYESNRMPHYARVHELAYAVELAQDAREYAREYARFSHWMLNDDYQASRA</sequence>
<accession>A0A329CJS2</accession>
<evidence type="ECO:0000259" key="5">
    <source>
        <dbReference type="Pfam" id="PF01494"/>
    </source>
</evidence>
<keyword evidence="2" id="KW-0285">Flavoprotein</keyword>
<evidence type="ECO:0000313" key="6">
    <source>
        <dbReference type="EMBL" id="RAS34560.1"/>
    </source>
</evidence>
<evidence type="ECO:0000256" key="1">
    <source>
        <dbReference type="ARBA" id="ARBA00001974"/>
    </source>
</evidence>
<gene>
    <name evidence="6" type="ORF">BX591_106241</name>
</gene>
<dbReference type="RefSeq" id="WP_111931879.1">
    <property type="nucleotide sequence ID" value="NZ_CADFFP010000010.1"/>
</dbReference>
<evidence type="ECO:0000256" key="2">
    <source>
        <dbReference type="ARBA" id="ARBA00022630"/>
    </source>
</evidence>
<dbReference type="PANTHER" id="PTHR46496:SF1">
    <property type="entry name" value="ZEAXANTHIN EPOXIDASE, CHLOROPLASTIC"/>
    <property type="match status" value="1"/>
</dbReference>
<dbReference type="GO" id="GO:0071949">
    <property type="term" value="F:FAD binding"/>
    <property type="evidence" value="ECO:0007669"/>
    <property type="project" value="InterPro"/>
</dbReference>
<evidence type="ECO:0000256" key="4">
    <source>
        <dbReference type="ARBA" id="ARBA00023002"/>
    </source>
</evidence>
<evidence type="ECO:0000313" key="7">
    <source>
        <dbReference type="Proteomes" id="UP000248918"/>
    </source>
</evidence>
<comment type="caution">
    <text evidence="6">The sequence shown here is derived from an EMBL/GenBank/DDBJ whole genome shotgun (WGS) entry which is preliminary data.</text>
</comment>
<dbReference type="Proteomes" id="UP000248918">
    <property type="component" value="Unassembled WGS sequence"/>
</dbReference>
<dbReference type="PRINTS" id="PR00420">
    <property type="entry name" value="RNGMNOXGNASE"/>
</dbReference>
<dbReference type="AlphaFoldDB" id="A0A329CJS2"/>
<name>A0A329CJS2_9BURK</name>
<dbReference type="Gene3D" id="3.50.50.60">
    <property type="entry name" value="FAD/NAD(P)-binding domain"/>
    <property type="match status" value="1"/>
</dbReference>
<dbReference type="InterPro" id="IPR002938">
    <property type="entry name" value="FAD-bd"/>
</dbReference>
<dbReference type="Pfam" id="PF01494">
    <property type="entry name" value="FAD_binding_3"/>
    <property type="match status" value="1"/>
</dbReference>
<organism evidence="6 7">
    <name type="scientific">Paraburkholderia bryophila</name>
    <dbReference type="NCBI Taxonomy" id="420952"/>
    <lineage>
        <taxon>Bacteria</taxon>
        <taxon>Pseudomonadati</taxon>
        <taxon>Pseudomonadota</taxon>
        <taxon>Betaproteobacteria</taxon>
        <taxon>Burkholderiales</taxon>
        <taxon>Burkholderiaceae</taxon>
        <taxon>Paraburkholderia</taxon>
    </lineage>
</organism>
<keyword evidence="4" id="KW-0560">Oxidoreductase</keyword>
<feature type="domain" description="FAD-binding" evidence="5">
    <location>
        <begin position="2"/>
        <end position="332"/>
    </location>
</feature>
<dbReference type="EMBL" id="QLTK01000006">
    <property type="protein sequence ID" value="RAS34560.1"/>
    <property type="molecule type" value="Genomic_DNA"/>
</dbReference>
<dbReference type="PANTHER" id="PTHR46496">
    <property type="match status" value="1"/>
</dbReference>
<evidence type="ECO:0000256" key="3">
    <source>
        <dbReference type="ARBA" id="ARBA00022827"/>
    </source>
</evidence>
<comment type="cofactor">
    <cofactor evidence="1">
        <name>FAD</name>
        <dbReference type="ChEBI" id="CHEBI:57692"/>
    </cofactor>
</comment>
<keyword evidence="3" id="KW-0274">FAD</keyword>
<dbReference type="SUPFAM" id="SSF51905">
    <property type="entry name" value="FAD/NAD(P)-binding domain"/>
    <property type="match status" value="1"/>
</dbReference>
<proteinExistence type="predicted"/>
<protein>
    <submittedName>
        <fullName evidence="6">2-polyprenyl-6-methoxyphenol hydroxylase-like FAD-dependent oxidoreductase</fullName>
    </submittedName>
</protein>
<dbReference type="OrthoDB" id="9147239at2"/>
<dbReference type="InterPro" id="IPR036188">
    <property type="entry name" value="FAD/NAD-bd_sf"/>
</dbReference>
<reference evidence="6 7" key="1">
    <citation type="submission" date="2018-06" db="EMBL/GenBank/DDBJ databases">
        <title>Genomic Encyclopedia of Type Strains, Phase III (KMG-III): the genomes of soil and plant-associated and newly described type strains.</title>
        <authorList>
            <person name="Whitman W."/>
        </authorList>
    </citation>
    <scope>NUCLEOTIDE SEQUENCE [LARGE SCALE GENOMIC DNA]</scope>
    <source>
        <strain evidence="6 7">LMG 23644</strain>
    </source>
</reference>
<dbReference type="GO" id="GO:0016491">
    <property type="term" value="F:oxidoreductase activity"/>
    <property type="evidence" value="ECO:0007669"/>
    <property type="project" value="UniProtKB-KW"/>
</dbReference>